<proteinExistence type="inferred from homology"/>
<feature type="transmembrane region" description="Helical" evidence="7">
    <location>
        <begin position="146"/>
        <end position="165"/>
    </location>
</feature>
<dbReference type="RefSeq" id="WP_316414628.1">
    <property type="nucleotide sequence ID" value="NZ_AP027080.1"/>
</dbReference>
<dbReference type="PANTHER" id="PTHR33508">
    <property type="entry name" value="UPF0056 MEMBRANE PROTEIN YHCE"/>
    <property type="match status" value="1"/>
</dbReference>
<dbReference type="InterPro" id="IPR002771">
    <property type="entry name" value="Multi_antbiot-R_MarC"/>
</dbReference>
<dbReference type="Pfam" id="PF01914">
    <property type="entry name" value="MarC"/>
    <property type="match status" value="1"/>
</dbReference>
<evidence type="ECO:0000256" key="4">
    <source>
        <dbReference type="ARBA" id="ARBA00022692"/>
    </source>
</evidence>
<dbReference type="KEGG" id="msil:METEAL_08990"/>
<dbReference type="Proteomes" id="UP001238179">
    <property type="component" value="Chromosome"/>
</dbReference>
<evidence type="ECO:0000256" key="5">
    <source>
        <dbReference type="ARBA" id="ARBA00022989"/>
    </source>
</evidence>
<feature type="transmembrane region" description="Helical" evidence="7">
    <location>
        <begin position="79"/>
        <end position="97"/>
    </location>
</feature>
<dbReference type="EMBL" id="AP027080">
    <property type="protein sequence ID" value="BDU71725.1"/>
    <property type="molecule type" value="Genomic_DNA"/>
</dbReference>
<dbReference type="GO" id="GO:0005886">
    <property type="term" value="C:plasma membrane"/>
    <property type="evidence" value="ECO:0007669"/>
    <property type="project" value="UniProtKB-SubCell"/>
</dbReference>
<keyword evidence="3" id="KW-1003">Cell membrane</keyword>
<feature type="transmembrane region" description="Helical" evidence="7">
    <location>
        <begin position="53"/>
        <end position="74"/>
    </location>
</feature>
<dbReference type="PANTHER" id="PTHR33508:SF1">
    <property type="entry name" value="UPF0056 MEMBRANE PROTEIN YHCE"/>
    <property type="match status" value="1"/>
</dbReference>
<evidence type="ECO:0000256" key="3">
    <source>
        <dbReference type="ARBA" id="ARBA00022475"/>
    </source>
</evidence>
<comment type="subcellular location">
    <subcellularLocation>
        <location evidence="1 7">Cell membrane</location>
        <topology evidence="1 7">Multi-pass membrane protein</topology>
    </subcellularLocation>
</comment>
<gene>
    <name evidence="8" type="ORF">METEAL_08990</name>
</gene>
<dbReference type="AlphaFoldDB" id="A0AA48GLL6"/>
<reference evidence="9" key="1">
    <citation type="journal article" date="2023" name="Int. J. Syst. Evol. Microbiol.">
        <title>Mesoterricola silvestris gen. nov., sp. nov., Mesoterricola sediminis sp. nov., Geothrix oryzae sp. nov., Geothrix edaphica sp. nov., Geothrix rubra sp. nov., and Geothrix limicola sp. nov., six novel members of Acidobacteriota isolated from soils.</title>
        <authorList>
            <person name="Itoh H."/>
            <person name="Sugisawa Y."/>
            <person name="Mise K."/>
            <person name="Xu Z."/>
            <person name="Kuniyasu M."/>
            <person name="Ushijima N."/>
            <person name="Kawano K."/>
            <person name="Kobayashi E."/>
            <person name="Shiratori Y."/>
            <person name="Masuda Y."/>
            <person name="Senoo K."/>
        </authorList>
    </citation>
    <scope>NUCLEOTIDE SEQUENCE [LARGE SCALE GENOMIC DNA]</scope>
    <source>
        <strain evidence="9">W79</strain>
    </source>
</reference>
<accession>A0AA48GLL6</accession>
<comment type="caution">
    <text evidence="7">Lacks conserved residue(s) required for the propagation of feature annotation.</text>
</comment>
<keyword evidence="5 7" id="KW-1133">Transmembrane helix</keyword>
<protein>
    <recommendedName>
        <fullName evidence="7">UPF0056 membrane protein</fullName>
    </recommendedName>
</protein>
<evidence type="ECO:0000256" key="6">
    <source>
        <dbReference type="ARBA" id="ARBA00023136"/>
    </source>
</evidence>
<evidence type="ECO:0000256" key="2">
    <source>
        <dbReference type="ARBA" id="ARBA00009784"/>
    </source>
</evidence>
<evidence type="ECO:0000313" key="8">
    <source>
        <dbReference type="EMBL" id="BDU71725.1"/>
    </source>
</evidence>
<keyword evidence="4 7" id="KW-0812">Transmembrane</keyword>
<feature type="transmembrane region" description="Helical" evidence="7">
    <location>
        <begin position="117"/>
        <end position="139"/>
    </location>
</feature>
<keyword evidence="9" id="KW-1185">Reference proteome</keyword>
<evidence type="ECO:0000256" key="1">
    <source>
        <dbReference type="ARBA" id="ARBA00004651"/>
    </source>
</evidence>
<name>A0AA48GLL6_9BACT</name>
<organism evidence="8 9">
    <name type="scientific">Mesoterricola silvestris</name>
    <dbReference type="NCBI Taxonomy" id="2927979"/>
    <lineage>
        <taxon>Bacteria</taxon>
        <taxon>Pseudomonadati</taxon>
        <taxon>Acidobacteriota</taxon>
        <taxon>Holophagae</taxon>
        <taxon>Holophagales</taxon>
        <taxon>Holophagaceae</taxon>
        <taxon>Mesoterricola</taxon>
    </lineage>
</organism>
<sequence>MFHLRPFPTLAFALGVFTSLFSVINPTSAAVIFSGLTAGWDRARVRQTAFRASFTATCVMVGFALLGKVVFGVFGFTSLAMRFVGGFLVMWSAFGMLYGEDPHVKDAEGTAREDIAIIPLGIPMLAGPGTISTVMGFIAGLSISEALVLLAAILVNGWLIHLFLLQARWITDRLGPTGTKIVTKLMGLILAAVAMQFLINGVKEVAKEIRNPVVTAES</sequence>
<evidence type="ECO:0000256" key="7">
    <source>
        <dbReference type="RuleBase" id="RU362048"/>
    </source>
</evidence>
<keyword evidence="6 7" id="KW-0472">Membrane</keyword>
<evidence type="ECO:0000313" key="9">
    <source>
        <dbReference type="Proteomes" id="UP001238179"/>
    </source>
</evidence>
<dbReference type="NCBIfam" id="TIGR00427">
    <property type="entry name" value="NAAT family transporter"/>
    <property type="match status" value="1"/>
</dbReference>
<feature type="transmembrane region" description="Helical" evidence="7">
    <location>
        <begin position="185"/>
        <end position="202"/>
    </location>
</feature>
<comment type="similarity">
    <text evidence="2 7">Belongs to the UPF0056 (MarC) family.</text>
</comment>